<dbReference type="AlphaFoldDB" id="A0A8B6GBD2"/>
<gene>
    <name evidence="1" type="ORF">MGAL_10B025030</name>
</gene>
<accession>A0A8B6GBD2</accession>
<organism evidence="1 2">
    <name type="scientific">Mytilus galloprovincialis</name>
    <name type="common">Mediterranean mussel</name>
    <dbReference type="NCBI Taxonomy" id="29158"/>
    <lineage>
        <taxon>Eukaryota</taxon>
        <taxon>Metazoa</taxon>
        <taxon>Spiralia</taxon>
        <taxon>Lophotrochozoa</taxon>
        <taxon>Mollusca</taxon>
        <taxon>Bivalvia</taxon>
        <taxon>Autobranchia</taxon>
        <taxon>Pteriomorphia</taxon>
        <taxon>Mytilida</taxon>
        <taxon>Mytiloidea</taxon>
        <taxon>Mytilidae</taxon>
        <taxon>Mytilinae</taxon>
        <taxon>Mytilus</taxon>
    </lineage>
</organism>
<evidence type="ECO:0000313" key="2">
    <source>
        <dbReference type="Proteomes" id="UP000596742"/>
    </source>
</evidence>
<protein>
    <recommendedName>
        <fullName evidence="3">Mono(ADP-ribosyl)transferase</fullName>
    </recommendedName>
</protein>
<dbReference type="SUPFAM" id="SSF56399">
    <property type="entry name" value="ADP-ribosylation"/>
    <property type="match status" value="1"/>
</dbReference>
<feature type="non-terminal residue" evidence="1">
    <location>
        <position position="314"/>
    </location>
</feature>
<dbReference type="Proteomes" id="UP000596742">
    <property type="component" value="Unassembled WGS sequence"/>
</dbReference>
<evidence type="ECO:0000313" key="1">
    <source>
        <dbReference type="EMBL" id="VDI61714.1"/>
    </source>
</evidence>
<dbReference type="EMBL" id="UYJE01008168">
    <property type="protein sequence ID" value="VDI61714.1"/>
    <property type="molecule type" value="Genomic_DNA"/>
</dbReference>
<dbReference type="Gene3D" id="3.90.176.10">
    <property type="entry name" value="Toxin ADP-ribosyltransferase, Chain A, domain 1"/>
    <property type="match status" value="1"/>
</dbReference>
<proteinExistence type="predicted"/>
<feature type="non-terminal residue" evidence="1">
    <location>
        <position position="1"/>
    </location>
</feature>
<reference evidence="1" key="1">
    <citation type="submission" date="2018-11" db="EMBL/GenBank/DDBJ databases">
        <authorList>
            <person name="Alioto T."/>
            <person name="Alioto T."/>
        </authorList>
    </citation>
    <scope>NUCLEOTIDE SEQUENCE</scope>
</reference>
<keyword evidence="2" id="KW-1185">Reference proteome</keyword>
<evidence type="ECO:0008006" key="3">
    <source>
        <dbReference type="Google" id="ProtNLM"/>
    </source>
</evidence>
<sequence length="314" mass="36748">GRHVKLSKMYLKFEPPRQKNIPPFCKNHLTDYITIVKKLLFLLLNQQFSAIYMASLKFVLMLFCYTTEHGQYDLFNLAAKGSYKLICIHRIAINDDLFNLAAYYNLSAKLSIVKDPTSLLQIKLTKKDGSVCENGNDFYSICHDVQDFYKKIIHIYSTEDTRLYTFLNTALRHQEEHNYRPTADDLALGPYILMFHLLLFHWRVLLPESGVTYRRMQLTTKDARQYKTGTTFFWLSFVSSSVVLKKATFFPTITSTGEENQIVLFIIDNNNESMWKPKNIEKYAMYQEKERVYPAAAKFEVTKAVMLKRLSRIT</sequence>
<name>A0A8B6GBD2_MYTGA</name>
<comment type="caution">
    <text evidence="1">The sequence shown here is derived from an EMBL/GenBank/DDBJ whole genome shotgun (WGS) entry which is preliminary data.</text>
</comment>